<evidence type="ECO:0000313" key="2">
    <source>
        <dbReference type="Proteomes" id="UP000199636"/>
    </source>
</evidence>
<sequence length="311" mass="34228">MVGINALQNILTIRLINAPVRTMAVAEPADQDTPPMAGVSLSIEARTLDALLQDQPDSLSWREAFDTTGRLHQQIASDGSAAELLAVMPDSNDPARLALARQAANRLSQRYGLAPLYPGVEPANPLQSLSRESLSKIAYNDSAAFTPAERDLALTEIGQRDDRYWKAVQKQQEALELLQQDASVRALRDKAWLQLYAGMSDVEKRAHYESAELLRYKLVQAMHDGVEVPDVPAYANLSDAPGTLLAAATDEQGRVTWKRISLRQLAADDIYLELLDFVAPRTADGQRGEDAQALKSRQWLSLYASVNSYAD</sequence>
<dbReference type="Proteomes" id="UP000199636">
    <property type="component" value="Unassembled WGS sequence"/>
</dbReference>
<accession>A0A1G8G8F0</accession>
<dbReference type="RefSeq" id="WP_090262512.1">
    <property type="nucleotide sequence ID" value="NZ_FNDS01000004.1"/>
</dbReference>
<dbReference type="OrthoDB" id="6282430at2"/>
<organism evidence="1 2">
    <name type="scientific">Pseudomonas panipatensis</name>
    <dbReference type="NCBI Taxonomy" id="428992"/>
    <lineage>
        <taxon>Bacteria</taxon>
        <taxon>Pseudomonadati</taxon>
        <taxon>Pseudomonadota</taxon>
        <taxon>Gammaproteobacteria</taxon>
        <taxon>Pseudomonadales</taxon>
        <taxon>Pseudomonadaceae</taxon>
        <taxon>Pseudomonas</taxon>
    </lineage>
</organism>
<evidence type="ECO:0000313" key="1">
    <source>
        <dbReference type="EMBL" id="SDH90674.1"/>
    </source>
</evidence>
<dbReference type="EMBL" id="FNDS01000004">
    <property type="protein sequence ID" value="SDH90674.1"/>
    <property type="molecule type" value="Genomic_DNA"/>
</dbReference>
<dbReference type="AlphaFoldDB" id="A0A1G8G8F0"/>
<gene>
    <name evidence="1" type="ORF">SAMN05216272_10476</name>
</gene>
<protein>
    <submittedName>
        <fullName evidence="1">Uncharacterized protein</fullName>
    </submittedName>
</protein>
<keyword evidence="2" id="KW-1185">Reference proteome</keyword>
<name>A0A1G8G8F0_9PSED</name>
<proteinExistence type="predicted"/>
<reference evidence="2" key="1">
    <citation type="submission" date="2016-10" db="EMBL/GenBank/DDBJ databases">
        <authorList>
            <person name="Varghese N."/>
            <person name="Submissions S."/>
        </authorList>
    </citation>
    <scope>NUCLEOTIDE SEQUENCE [LARGE SCALE GENOMIC DNA]</scope>
    <source>
        <strain evidence="2">CCM 7469</strain>
    </source>
</reference>